<dbReference type="Gene3D" id="3.30.920.30">
    <property type="entry name" value="Hypothetical protein"/>
    <property type="match status" value="1"/>
</dbReference>
<name>A3IN38_9CHRO</name>
<reference evidence="1 2" key="1">
    <citation type="submission" date="2007-03" db="EMBL/GenBank/DDBJ databases">
        <authorList>
            <person name="Stal L."/>
            <person name="Ferriera S."/>
            <person name="Johnson J."/>
            <person name="Kravitz S."/>
            <person name="Beeson K."/>
            <person name="Sutton G."/>
            <person name="Rogers Y.-H."/>
            <person name="Friedman R."/>
            <person name="Frazier M."/>
            <person name="Venter J.C."/>
        </authorList>
    </citation>
    <scope>NUCLEOTIDE SEQUENCE [LARGE SCALE GENOMIC DNA]</scope>
    <source>
        <strain evidence="1 2">CCY0110</strain>
    </source>
</reference>
<gene>
    <name evidence="1" type="ORF">CY0110_00115</name>
</gene>
<accession>A3IN38</accession>
<dbReference type="InterPro" id="IPR038570">
    <property type="entry name" value="HicA_sf"/>
</dbReference>
<protein>
    <submittedName>
        <fullName evidence="1">Uncharacterized protein</fullName>
    </submittedName>
</protein>
<dbReference type="EMBL" id="AAXW01000009">
    <property type="protein sequence ID" value="EAZ92015.1"/>
    <property type="molecule type" value="Genomic_DNA"/>
</dbReference>
<evidence type="ECO:0000313" key="2">
    <source>
        <dbReference type="Proteomes" id="UP000003781"/>
    </source>
</evidence>
<evidence type="ECO:0000313" key="1">
    <source>
        <dbReference type="EMBL" id="EAZ92015.1"/>
    </source>
</evidence>
<sequence length="34" mass="3894">MVVLPIHAKDISKGTLYNIIVNQAQLTIEEWKNL</sequence>
<organism evidence="1 2">
    <name type="scientific">Crocosphaera chwakensis CCY0110</name>
    <dbReference type="NCBI Taxonomy" id="391612"/>
    <lineage>
        <taxon>Bacteria</taxon>
        <taxon>Bacillati</taxon>
        <taxon>Cyanobacteriota</taxon>
        <taxon>Cyanophyceae</taxon>
        <taxon>Oscillatoriophycideae</taxon>
        <taxon>Chroococcales</taxon>
        <taxon>Aphanothecaceae</taxon>
        <taxon>Crocosphaera</taxon>
        <taxon>Crocosphaera chwakensis</taxon>
    </lineage>
</organism>
<dbReference type="Proteomes" id="UP000003781">
    <property type="component" value="Unassembled WGS sequence"/>
</dbReference>
<dbReference type="AlphaFoldDB" id="A3IN38"/>
<comment type="caution">
    <text evidence="1">The sequence shown here is derived from an EMBL/GenBank/DDBJ whole genome shotgun (WGS) entry which is preliminary data.</text>
</comment>
<proteinExistence type="predicted"/>
<keyword evidence="2" id="KW-1185">Reference proteome</keyword>